<comment type="caution">
    <text evidence="1">The sequence shown here is derived from an EMBL/GenBank/DDBJ whole genome shotgun (WGS) entry which is preliminary data.</text>
</comment>
<organism evidence="1 2">
    <name type="scientific">Pleodorina starrii</name>
    <dbReference type="NCBI Taxonomy" id="330485"/>
    <lineage>
        <taxon>Eukaryota</taxon>
        <taxon>Viridiplantae</taxon>
        <taxon>Chlorophyta</taxon>
        <taxon>core chlorophytes</taxon>
        <taxon>Chlorophyceae</taxon>
        <taxon>CS clade</taxon>
        <taxon>Chlamydomonadales</taxon>
        <taxon>Volvocaceae</taxon>
        <taxon>Pleodorina</taxon>
    </lineage>
</organism>
<protein>
    <submittedName>
        <fullName evidence="1">Uncharacterized protein</fullName>
    </submittedName>
</protein>
<keyword evidence="2" id="KW-1185">Reference proteome</keyword>
<gene>
    <name evidence="1" type="primary">PLESTMB000704</name>
    <name evidence="1" type="ORF">PLESTB_001543100</name>
</gene>
<dbReference type="Proteomes" id="UP001165080">
    <property type="component" value="Unassembled WGS sequence"/>
</dbReference>
<name>A0A9W6BXV3_9CHLO</name>
<dbReference type="AlphaFoldDB" id="A0A9W6BXV3"/>
<sequence length="101" mass="10733">MQQQQRPRRQQQAQARFSAEAEALAAAAAATAALVGAGVVVDRTLACRGLRGGATRRACAWRLCVDPRDAAWFFGGKACNAFSVTRSALILLASFLQSARP</sequence>
<accession>A0A9W6BXV3</accession>
<proteinExistence type="predicted"/>
<evidence type="ECO:0000313" key="2">
    <source>
        <dbReference type="Proteomes" id="UP001165080"/>
    </source>
</evidence>
<evidence type="ECO:0000313" key="1">
    <source>
        <dbReference type="EMBL" id="GLC59855.1"/>
    </source>
</evidence>
<reference evidence="1 2" key="1">
    <citation type="journal article" date="2023" name="Commun. Biol.">
        <title>Reorganization of the ancestral sex-determining regions during the evolution of trioecy in Pleodorina starrii.</title>
        <authorList>
            <person name="Takahashi K."/>
            <person name="Suzuki S."/>
            <person name="Kawai-Toyooka H."/>
            <person name="Yamamoto K."/>
            <person name="Hamaji T."/>
            <person name="Ootsuki R."/>
            <person name="Yamaguchi H."/>
            <person name="Kawachi M."/>
            <person name="Higashiyama T."/>
            <person name="Nozaki H."/>
        </authorList>
    </citation>
    <scope>NUCLEOTIDE SEQUENCE [LARGE SCALE GENOMIC DNA]</scope>
    <source>
        <strain evidence="1 2">NIES-4479</strain>
    </source>
</reference>
<dbReference type="EMBL" id="BRXU01000030">
    <property type="protein sequence ID" value="GLC59855.1"/>
    <property type="molecule type" value="Genomic_DNA"/>
</dbReference>